<comment type="caution">
    <text evidence="7">The sequence shown here is derived from an EMBL/GenBank/DDBJ whole genome shotgun (WGS) entry which is preliminary data.</text>
</comment>
<reference evidence="7 8" key="1">
    <citation type="submission" date="2022-01" db="EMBL/GenBank/DDBJ databases">
        <title>Alkalihalobacillus sp. EGI L200015, a novel bacterium isolated from a salt lake sediment.</title>
        <authorList>
            <person name="Gao L."/>
            <person name="Fang B.-Z."/>
            <person name="Li W.-J."/>
        </authorList>
    </citation>
    <scope>NUCLEOTIDE SEQUENCE [LARGE SCALE GENOMIC DNA]</scope>
    <source>
        <strain evidence="7 8">KCTC 12718</strain>
    </source>
</reference>
<dbReference type="SUPFAM" id="SSF103473">
    <property type="entry name" value="MFS general substrate transporter"/>
    <property type="match status" value="1"/>
</dbReference>
<keyword evidence="3 6" id="KW-0812">Transmembrane</keyword>
<evidence type="ECO:0000256" key="2">
    <source>
        <dbReference type="ARBA" id="ARBA00007511"/>
    </source>
</evidence>
<feature type="transmembrane region" description="Helical" evidence="6">
    <location>
        <begin position="46"/>
        <end position="67"/>
    </location>
</feature>
<gene>
    <name evidence="7" type="ORF">L2716_03395</name>
</gene>
<dbReference type="InterPro" id="IPR036259">
    <property type="entry name" value="MFS_trans_sf"/>
</dbReference>
<feature type="transmembrane region" description="Helical" evidence="6">
    <location>
        <begin position="191"/>
        <end position="210"/>
    </location>
</feature>
<dbReference type="PANTHER" id="PTHR30238">
    <property type="entry name" value="MEMBRANE BOUND PREDICTED REDOX MODULATOR"/>
    <property type="match status" value="1"/>
</dbReference>
<dbReference type="EMBL" id="JAKIJS010000001">
    <property type="protein sequence ID" value="MCF6136760.1"/>
    <property type="molecule type" value="Genomic_DNA"/>
</dbReference>
<comment type="subcellular location">
    <subcellularLocation>
        <location evidence="1">Membrane</location>
        <topology evidence="1">Multi-pass membrane protein</topology>
    </subcellularLocation>
</comment>
<feature type="transmembrane region" description="Helical" evidence="6">
    <location>
        <begin position="12"/>
        <end position="34"/>
    </location>
</feature>
<evidence type="ECO:0000256" key="3">
    <source>
        <dbReference type="ARBA" id="ARBA00022692"/>
    </source>
</evidence>
<dbReference type="Proteomes" id="UP001649381">
    <property type="component" value="Unassembled WGS sequence"/>
</dbReference>
<dbReference type="NCBIfam" id="TIGR03716">
    <property type="entry name" value="R_switched_YkoY"/>
    <property type="match status" value="1"/>
</dbReference>
<evidence type="ECO:0000313" key="8">
    <source>
        <dbReference type="Proteomes" id="UP001649381"/>
    </source>
</evidence>
<evidence type="ECO:0000256" key="4">
    <source>
        <dbReference type="ARBA" id="ARBA00022989"/>
    </source>
</evidence>
<feature type="transmembrane region" description="Helical" evidence="6">
    <location>
        <begin position="225"/>
        <end position="246"/>
    </location>
</feature>
<organism evidence="7 8">
    <name type="scientific">Pseudalkalibacillus berkeleyi</name>
    <dbReference type="NCBI Taxonomy" id="1069813"/>
    <lineage>
        <taxon>Bacteria</taxon>
        <taxon>Bacillati</taxon>
        <taxon>Bacillota</taxon>
        <taxon>Bacilli</taxon>
        <taxon>Bacillales</taxon>
        <taxon>Fictibacillaceae</taxon>
        <taxon>Pseudalkalibacillus</taxon>
    </lineage>
</organism>
<feature type="transmembrane region" description="Helical" evidence="6">
    <location>
        <begin position="122"/>
        <end position="142"/>
    </location>
</feature>
<protein>
    <submittedName>
        <fullName evidence="7">TerC family protein</fullName>
    </submittedName>
</protein>
<feature type="transmembrane region" description="Helical" evidence="6">
    <location>
        <begin position="158"/>
        <end position="179"/>
    </location>
</feature>
<dbReference type="Pfam" id="PF03741">
    <property type="entry name" value="TerC"/>
    <property type="match status" value="1"/>
</dbReference>
<evidence type="ECO:0000256" key="6">
    <source>
        <dbReference type="SAM" id="Phobius"/>
    </source>
</evidence>
<keyword evidence="4 6" id="KW-1133">Transmembrane helix</keyword>
<evidence type="ECO:0000256" key="5">
    <source>
        <dbReference type="ARBA" id="ARBA00023136"/>
    </source>
</evidence>
<evidence type="ECO:0000313" key="7">
    <source>
        <dbReference type="EMBL" id="MCF6136760.1"/>
    </source>
</evidence>
<keyword evidence="8" id="KW-1185">Reference proteome</keyword>
<dbReference type="InterPro" id="IPR005496">
    <property type="entry name" value="Integral_membrane_TerC"/>
</dbReference>
<name>A0ABS9GYT1_9BACL</name>
<feature type="transmembrane region" description="Helical" evidence="6">
    <location>
        <begin position="73"/>
        <end position="90"/>
    </location>
</feature>
<dbReference type="PANTHER" id="PTHR30238:SF4">
    <property type="entry name" value="SLL1022 PROTEIN"/>
    <property type="match status" value="1"/>
</dbReference>
<sequence>MESLWLEYAWTLLILIGLEGLLSADNALVMAVMVKHLPPEQRKKALFYGILGAFIFRFAALFAISYLVNVWQVQAIGAAYLIYIGVKHIYKQKRIKSGHDEEKTEVKVSNKSFWKTVIQVELADIAFAVDSILAAVALALALPKTPLPSIGGMDGGKFAVIFLGGLIGLMLIRTAATYISKILKQRPGLETAAYLIVTWVGVKLIVHTIAHPNVGIIPEDFTHSLIWKATFYGILVALAVGGWFLSGQRNQSDRTKQEPENA</sequence>
<proteinExistence type="inferred from homology"/>
<accession>A0ABS9GYT1</accession>
<evidence type="ECO:0000256" key="1">
    <source>
        <dbReference type="ARBA" id="ARBA00004141"/>
    </source>
</evidence>
<comment type="similarity">
    <text evidence="2">Belongs to the TerC family.</text>
</comment>
<dbReference type="RefSeq" id="WP_236331788.1">
    <property type="nucleotide sequence ID" value="NZ_JAKIJS010000001.1"/>
</dbReference>
<dbReference type="InterPro" id="IPR022493">
    <property type="entry name" value="CHP03716_TM_YkoY"/>
</dbReference>
<keyword evidence="5 6" id="KW-0472">Membrane</keyword>